<dbReference type="GO" id="GO:0070996">
    <property type="term" value="F:type 1 melanocortin receptor binding"/>
    <property type="evidence" value="ECO:0007669"/>
    <property type="project" value="TreeGrafter"/>
</dbReference>
<name>A0A3Q2Z4C5_HIPCM</name>
<evidence type="ECO:0000256" key="4">
    <source>
        <dbReference type="ARBA" id="ARBA00022854"/>
    </source>
</evidence>
<dbReference type="InterPro" id="IPR027300">
    <property type="entry name" value="Agouti_dom"/>
</dbReference>
<dbReference type="STRING" id="109280.ENSHCOP00000020827"/>
<feature type="disulfide bond" evidence="6">
    <location>
        <begin position="102"/>
        <end position="117"/>
    </location>
</feature>
<comment type="subcellular location">
    <subcellularLocation>
        <location evidence="1">Secreted</location>
    </subcellularLocation>
</comment>
<keyword evidence="4" id="KW-0960">Knottin</keyword>
<keyword evidence="3" id="KW-0732">Signal</keyword>
<proteinExistence type="predicted"/>
<sequence>MATGRFRSRFHRRATEQLVEATVKRKQAPQKQRETHSVPNKHKIPLFVFQDHFYRSRAPEAWHDPAQVDEDNNEERGDFLMEAESYDQDGSASRAMRSARRCIRHQQSCLGFPLPCCDACDTCYCRFFNAICYCRRVGHACPSART</sequence>
<dbReference type="GO" id="GO:0007218">
    <property type="term" value="P:neuropeptide signaling pathway"/>
    <property type="evidence" value="ECO:0007669"/>
    <property type="project" value="TreeGrafter"/>
</dbReference>
<dbReference type="Pfam" id="PF05039">
    <property type="entry name" value="Agouti"/>
    <property type="match status" value="1"/>
</dbReference>
<keyword evidence="5 6" id="KW-1015">Disulfide bond</keyword>
<feature type="disulfide bond" evidence="6">
    <location>
        <begin position="120"/>
        <end position="141"/>
    </location>
</feature>
<dbReference type="GO" id="GO:0005615">
    <property type="term" value="C:extracellular space"/>
    <property type="evidence" value="ECO:0007669"/>
    <property type="project" value="TreeGrafter"/>
</dbReference>
<dbReference type="GO" id="GO:0009755">
    <property type="term" value="P:hormone-mediated signaling pathway"/>
    <property type="evidence" value="ECO:0007669"/>
    <property type="project" value="InterPro"/>
</dbReference>
<evidence type="ECO:0000313" key="8">
    <source>
        <dbReference type="Ensembl" id="ENSHCOP00000020827.1"/>
    </source>
</evidence>
<evidence type="ECO:0000256" key="1">
    <source>
        <dbReference type="ARBA" id="ARBA00004613"/>
    </source>
</evidence>
<reference evidence="8" key="2">
    <citation type="submission" date="2025-09" db="UniProtKB">
        <authorList>
            <consortium name="Ensembl"/>
        </authorList>
    </citation>
    <scope>IDENTIFICATION</scope>
</reference>
<dbReference type="PANTHER" id="PTHR16551:SF4">
    <property type="entry name" value="AGOUTI-RELATED PROTEIN"/>
    <property type="match status" value="1"/>
</dbReference>
<keyword evidence="9" id="KW-1185">Reference proteome</keyword>
<dbReference type="PANTHER" id="PTHR16551">
    <property type="entry name" value="AGOUTI RELATED"/>
    <property type="match status" value="1"/>
</dbReference>
<dbReference type="Ensembl" id="ENSHCOT00000005233.1">
    <property type="protein sequence ID" value="ENSHCOP00000020827.1"/>
    <property type="gene ID" value="ENSHCOG00000007205.1"/>
</dbReference>
<evidence type="ECO:0000256" key="3">
    <source>
        <dbReference type="ARBA" id="ARBA00022729"/>
    </source>
</evidence>
<dbReference type="InterPro" id="IPR007733">
    <property type="entry name" value="Agouti"/>
</dbReference>
<accession>A0A3Q2Z4C5</accession>
<feature type="disulfide bond" evidence="6">
    <location>
        <begin position="109"/>
        <end position="123"/>
    </location>
</feature>
<evidence type="ECO:0000256" key="6">
    <source>
        <dbReference type="PROSITE-ProRule" id="PRU00494"/>
    </source>
</evidence>
<evidence type="ECO:0000313" key="9">
    <source>
        <dbReference type="Proteomes" id="UP000264820"/>
    </source>
</evidence>
<dbReference type="Gene3D" id="4.10.760.10">
    <property type="entry name" value="Agouti domain"/>
    <property type="match status" value="1"/>
</dbReference>
<dbReference type="Proteomes" id="UP000264820">
    <property type="component" value="Unplaced"/>
</dbReference>
<protein>
    <recommendedName>
        <fullName evidence="7">Agouti domain-containing protein</fullName>
    </recommendedName>
</protein>
<dbReference type="SMART" id="SM00792">
    <property type="entry name" value="Agouti"/>
    <property type="match status" value="1"/>
</dbReference>
<feature type="domain" description="Agouti" evidence="7">
    <location>
        <begin position="102"/>
        <end position="141"/>
    </location>
</feature>
<evidence type="ECO:0000256" key="2">
    <source>
        <dbReference type="ARBA" id="ARBA00022525"/>
    </source>
</evidence>
<dbReference type="GO" id="GO:0008343">
    <property type="term" value="P:adult feeding behavior"/>
    <property type="evidence" value="ECO:0007669"/>
    <property type="project" value="TreeGrafter"/>
</dbReference>
<evidence type="ECO:0000256" key="5">
    <source>
        <dbReference type="ARBA" id="ARBA00023157"/>
    </source>
</evidence>
<dbReference type="PROSITE" id="PS60024">
    <property type="entry name" value="AGOUTI_1"/>
    <property type="match status" value="1"/>
</dbReference>
<feature type="disulfide bond" evidence="6">
    <location>
        <begin position="125"/>
        <end position="132"/>
    </location>
</feature>
<keyword evidence="2" id="KW-0964">Secreted</keyword>
<dbReference type="SUPFAM" id="SSF57055">
    <property type="entry name" value="Agouti-related protein"/>
    <property type="match status" value="1"/>
</dbReference>
<feature type="disulfide bond" evidence="6">
    <location>
        <begin position="116"/>
        <end position="134"/>
    </location>
</feature>
<reference evidence="8" key="1">
    <citation type="submission" date="2025-08" db="UniProtKB">
        <authorList>
            <consortium name="Ensembl"/>
        </authorList>
    </citation>
    <scope>IDENTIFICATION</scope>
</reference>
<dbReference type="GO" id="GO:2000253">
    <property type="term" value="P:positive regulation of feeding behavior"/>
    <property type="evidence" value="ECO:0007669"/>
    <property type="project" value="TreeGrafter"/>
</dbReference>
<dbReference type="PROSITE" id="PS51150">
    <property type="entry name" value="AGOUTI_2"/>
    <property type="match status" value="1"/>
</dbReference>
<organism evidence="8 9">
    <name type="scientific">Hippocampus comes</name>
    <name type="common">Tiger tail seahorse</name>
    <dbReference type="NCBI Taxonomy" id="109280"/>
    <lineage>
        <taxon>Eukaryota</taxon>
        <taxon>Metazoa</taxon>
        <taxon>Chordata</taxon>
        <taxon>Craniata</taxon>
        <taxon>Vertebrata</taxon>
        <taxon>Euteleostomi</taxon>
        <taxon>Actinopterygii</taxon>
        <taxon>Neopterygii</taxon>
        <taxon>Teleostei</taxon>
        <taxon>Neoteleostei</taxon>
        <taxon>Acanthomorphata</taxon>
        <taxon>Syngnathiaria</taxon>
        <taxon>Syngnathiformes</taxon>
        <taxon>Syngnathoidei</taxon>
        <taxon>Syngnathidae</taxon>
        <taxon>Hippocampus</taxon>
    </lineage>
</organism>
<dbReference type="GeneTree" id="ENSGT00940000154258"/>
<dbReference type="AlphaFoldDB" id="A0A3Q2Z4C5"/>
<evidence type="ECO:0000259" key="7">
    <source>
        <dbReference type="PROSITE" id="PS51150"/>
    </source>
</evidence>
<dbReference type="GO" id="GO:0005184">
    <property type="term" value="F:neuropeptide hormone activity"/>
    <property type="evidence" value="ECO:0007669"/>
    <property type="project" value="TreeGrafter"/>
</dbReference>
<dbReference type="InterPro" id="IPR036836">
    <property type="entry name" value="Agouti_dom_sf"/>
</dbReference>